<name>A0A397TDG4_9GLOM</name>
<dbReference type="Proteomes" id="UP000265703">
    <property type="component" value="Unassembled WGS sequence"/>
</dbReference>
<comment type="caution">
    <text evidence="2">The sequence shown here is derived from an EMBL/GenBank/DDBJ whole genome shotgun (WGS) entry which is preliminary data.</text>
</comment>
<evidence type="ECO:0000313" key="2">
    <source>
        <dbReference type="EMBL" id="RIA93021.1"/>
    </source>
</evidence>
<gene>
    <name evidence="2" type="ORF">C1645_763528</name>
</gene>
<proteinExistence type="predicted"/>
<evidence type="ECO:0000256" key="1">
    <source>
        <dbReference type="SAM" id="MobiDB-lite"/>
    </source>
</evidence>
<protein>
    <submittedName>
        <fullName evidence="2">Uncharacterized protein</fullName>
    </submittedName>
</protein>
<accession>A0A397TDG4</accession>
<sequence>MFHQFVTPVTTKLSFTNSDPQKSDSPISTISFYSNTPTFENVPCSTLPISDSLDDNLLKPSIYFDYPTSPDSYVERTFDHNQDTYHLNDISVPTCSSEHISTTYNYSQDFSPNSPEYCPKSPVYVTKPHDVSQKFSIDSPVYYPSSPTTPTNFSKLHNYSINSSQYCQITPVYLTKDLDTSNEVINNSSDFYTLSPISISTVYESKRSTLSEKKRNSIEQSTLIGKIKLNKFYNDEELEDKENNSLEDSFNLNSESIDIDESISDFIQSDSDATIDENQTMTSHSLNESSSTRGRIRRSTRLAAKPPLNYRV</sequence>
<feature type="region of interest" description="Disordered" evidence="1">
    <location>
        <begin position="275"/>
        <end position="297"/>
    </location>
</feature>
<dbReference type="EMBL" id="QKYT01000113">
    <property type="protein sequence ID" value="RIA93021.1"/>
    <property type="molecule type" value="Genomic_DNA"/>
</dbReference>
<dbReference type="AlphaFoldDB" id="A0A397TDG4"/>
<reference evidence="2 3" key="1">
    <citation type="submission" date="2018-06" db="EMBL/GenBank/DDBJ databases">
        <title>Comparative genomics reveals the genomic features of Rhizophagus irregularis, R. cerebriforme, R. diaphanum and Gigaspora rosea, and their symbiotic lifestyle signature.</title>
        <authorList>
            <person name="Morin E."/>
            <person name="San Clemente H."/>
            <person name="Chen E.C.H."/>
            <person name="De La Providencia I."/>
            <person name="Hainaut M."/>
            <person name="Kuo A."/>
            <person name="Kohler A."/>
            <person name="Murat C."/>
            <person name="Tang N."/>
            <person name="Roy S."/>
            <person name="Loubradou J."/>
            <person name="Henrissat B."/>
            <person name="Grigoriev I.V."/>
            <person name="Corradi N."/>
            <person name="Roux C."/>
            <person name="Martin F.M."/>
        </authorList>
    </citation>
    <scope>NUCLEOTIDE SEQUENCE [LARGE SCALE GENOMIC DNA]</scope>
    <source>
        <strain evidence="2 3">DAOM 227022</strain>
    </source>
</reference>
<dbReference type="OrthoDB" id="2373193at2759"/>
<feature type="region of interest" description="Disordered" evidence="1">
    <location>
        <begin position="1"/>
        <end position="25"/>
    </location>
</feature>
<feature type="compositionally biased region" description="Polar residues" evidence="1">
    <location>
        <begin position="276"/>
        <end position="288"/>
    </location>
</feature>
<keyword evidence="3" id="KW-1185">Reference proteome</keyword>
<evidence type="ECO:0000313" key="3">
    <source>
        <dbReference type="Proteomes" id="UP000265703"/>
    </source>
</evidence>
<organism evidence="2 3">
    <name type="scientific">Glomus cerebriforme</name>
    <dbReference type="NCBI Taxonomy" id="658196"/>
    <lineage>
        <taxon>Eukaryota</taxon>
        <taxon>Fungi</taxon>
        <taxon>Fungi incertae sedis</taxon>
        <taxon>Mucoromycota</taxon>
        <taxon>Glomeromycotina</taxon>
        <taxon>Glomeromycetes</taxon>
        <taxon>Glomerales</taxon>
        <taxon>Glomeraceae</taxon>
        <taxon>Glomus</taxon>
    </lineage>
</organism>
<feature type="compositionally biased region" description="Polar residues" evidence="1">
    <location>
        <begin position="7"/>
        <end position="25"/>
    </location>
</feature>